<keyword evidence="2" id="KW-1003">Cell membrane</keyword>
<sequence>MRDYRLCAVAAAAWSGALIGHGKAHWAFAAAGVLLILLACSRRWTAAVVLGMSLSTGAWLGALHSGGGPTPLRELAAAHAQVRVVATIAAAPHAVVGRYAARWVMPVEFRSVEGRGTAFDLVAEGLISGAESWSQVKAGSLIEASGQISESGDGPILSVSVPPAVLASPGPWRRAAEGVRGSIRRSVASAPEEPRALLPALVDGERTSLSPQVVADFRTTGLTHLAAVSGTNAAITIGFVVILARRCGVRGRGLTLAGGLAVVAFVGVAGPEPSVLRAAVMGSIGLIGMADRDRGLRALGGAVLALVLFQTSLAWTWGFALSVAATAGILIVGPDWRDGLMRWLPRPVAEAIAVPAAAQLACTPLVAAISGQVSLVAVAANIAAEPAVAPATILGLLAGLTGLVLPPVGAGIGSVACVFASWILWVAHHGADFPRAAIGWGTGALAIGCLVVLTWLVAALSPRLLRRRWIGVVVALVSVMVLTIRIPVLGWPPDGWVLVACDVGQGDGLVLRTGDGEAVVIDTGPDPTLIDTCLTHLRIKHVRLLALTHFHADHVNGIAGVFRGRQVDAIWTTRLQDPPGGVRVVDEAVGHVPEMAAAGGHAEFGDVRLDVLWPLPDAATAGPGDGSTANESSVVMLVHAAGISLLLTGDLQPEGQAALAARVPGLHVDVLKVPHHGSRYQDGPWLQSLGAAVAIISVGAGNDYGHPARSTLDLLSRSGARVVRTDESGEVAVVVRQGKPEALCRTC</sequence>
<feature type="transmembrane region" description="Helical" evidence="6">
    <location>
        <begin position="302"/>
        <end position="332"/>
    </location>
</feature>
<feature type="domain" description="ComEC/Rec2-related protein" evidence="8">
    <location>
        <begin position="201"/>
        <end position="461"/>
    </location>
</feature>
<evidence type="ECO:0000259" key="8">
    <source>
        <dbReference type="Pfam" id="PF03772"/>
    </source>
</evidence>
<dbReference type="Proteomes" id="UP000271573">
    <property type="component" value="Chromosome"/>
</dbReference>
<organism evidence="9 10">
    <name type="scientific">Nocardioides baekrokdamisoli</name>
    <dbReference type="NCBI Taxonomy" id="1804624"/>
    <lineage>
        <taxon>Bacteria</taxon>
        <taxon>Bacillati</taxon>
        <taxon>Actinomycetota</taxon>
        <taxon>Actinomycetes</taxon>
        <taxon>Propionibacteriales</taxon>
        <taxon>Nocardioidaceae</taxon>
        <taxon>Nocardioides</taxon>
    </lineage>
</organism>
<dbReference type="InterPro" id="IPR052159">
    <property type="entry name" value="Competence_DNA_uptake"/>
</dbReference>
<dbReference type="SUPFAM" id="SSF56281">
    <property type="entry name" value="Metallo-hydrolase/oxidoreductase"/>
    <property type="match status" value="1"/>
</dbReference>
<evidence type="ECO:0000256" key="2">
    <source>
        <dbReference type="ARBA" id="ARBA00022475"/>
    </source>
</evidence>
<feature type="transmembrane region" description="Helical" evidence="6">
    <location>
        <begin position="392"/>
        <end position="425"/>
    </location>
</feature>
<evidence type="ECO:0000256" key="3">
    <source>
        <dbReference type="ARBA" id="ARBA00022692"/>
    </source>
</evidence>
<dbReference type="GO" id="GO:0005886">
    <property type="term" value="C:plasma membrane"/>
    <property type="evidence" value="ECO:0007669"/>
    <property type="project" value="UniProtKB-SubCell"/>
</dbReference>
<gene>
    <name evidence="9" type="primary">comE</name>
    <name evidence="9" type="ORF">Back2_03900</name>
</gene>
<proteinExistence type="predicted"/>
<feature type="domain" description="Metallo-beta-lactamase" evidence="7">
    <location>
        <begin position="503"/>
        <end position="687"/>
    </location>
</feature>
<accession>A0A3G9IV29</accession>
<dbReference type="InterPro" id="IPR004477">
    <property type="entry name" value="ComEC_N"/>
</dbReference>
<keyword evidence="5 6" id="KW-0472">Membrane</keyword>
<dbReference type="EMBL" id="AP019307">
    <property type="protein sequence ID" value="BBH16103.1"/>
    <property type="molecule type" value="Genomic_DNA"/>
</dbReference>
<dbReference type="RefSeq" id="WP_125566272.1">
    <property type="nucleotide sequence ID" value="NZ_AP019307.1"/>
</dbReference>
<dbReference type="Pfam" id="PF00753">
    <property type="entry name" value="Lactamase_B"/>
    <property type="match status" value="1"/>
</dbReference>
<dbReference type="Pfam" id="PF03772">
    <property type="entry name" value="Competence"/>
    <property type="match status" value="1"/>
</dbReference>
<dbReference type="PANTHER" id="PTHR30619">
    <property type="entry name" value="DNA INTERNALIZATION/COMPETENCE PROTEIN COMEC/REC2"/>
    <property type="match status" value="1"/>
</dbReference>
<feature type="transmembrane region" description="Helical" evidence="6">
    <location>
        <begin position="437"/>
        <end position="457"/>
    </location>
</feature>
<evidence type="ECO:0000256" key="1">
    <source>
        <dbReference type="ARBA" id="ARBA00004651"/>
    </source>
</evidence>
<protein>
    <submittedName>
        <fullName evidence="9">Competence protein ComEC</fullName>
    </submittedName>
</protein>
<evidence type="ECO:0000256" key="6">
    <source>
        <dbReference type="SAM" id="Phobius"/>
    </source>
</evidence>
<feature type="transmembrane region" description="Helical" evidence="6">
    <location>
        <begin position="222"/>
        <end position="244"/>
    </location>
</feature>
<evidence type="ECO:0000256" key="5">
    <source>
        <dbReference type="ARBA" id="ARBA00023136"/>
    </source>
</evidence>
<evidence type="ECO:0000313" key="9">
    <source>
        <dbReference type="EMBL" id="BBH16103.1"/>
    </source>
</evidence>
<dbReference type="InterPro" id="IPR035681">
    <property type="entry name" value="ComA-like_MBL"/>
</dbReference>
<feature type="transmembrane region" description="Helical" evidence="6">
    <location>
        <begin position="251"/>
        <end position="268"/>
    </location>
</feature>
<dbReference type="AlphaFoldDB" id="A0A3G9IV29"/>
<keyword evidence="10" id="KW-1185">Reference proteome</keyword>
<reference evidence="9 10" key="1">
    <citation type="submission" date="2018-11" db="EMBL/GenBank/DDBJ databases">
        <title>Complete genome sequence of Nocardioides baekrokdamisoli strain KCTC 39748.</title>
        <authorList>
            <person name="Kang S.W."/>
            <person name="Lee K.C."/>
            <person name="Kim K.K."/>
            <person name="Kim J.S."/>
            <person name="Kim D.S."/>
            <person name="Ko S.H."/>
            <person name="Yang S.H."/>
            <person name="Shin Y.K."/>
            <person name="Lee J.S."/>
        </authorList>
    </citation>
    <scope>NUCLEOTIDE SEQUENCE [LARGE SCALE GENOMIC DNA]</scope>
    <source>
        <strain evidence="9 10">KCTC 39748</strain>
    </source>
</reference>
<dbReference type="KEGG" id="nbe:Back2_03900"/>
<feature type="transmembrane region" description="Helical" evidence="6">
    <location>
        <begin position="469"/>
        <end position="491"/>
    </location>
</feature>
<dbReference type="OrthoDB" id="7177610at2"/>
<keyword evidence="4 6" id="KW-1133">Transmembrane helix</keyword>
<dbReference type="Gene3D" id="3.60.15.10">
    <property type="entry name" value="Ribonuclease Z/Hydroxyacylglutathione hydrolase-like"/>
    <property type="match status" value="1"/>
</dbReference>
<name>A0A3G9IV29_9ACTN</name>
<keyword evidence="3 6" id="KW-0812">Transmembrane</keyword>
<evidence type="ECO:0000256" key="4">
    <source>
        <dbReference type="ARBA" id="ARBA00022989"/>
    </source>
</evidence>
<evidence type="ECO:0000259" key="7">
    <source>
        <dbReference type="Pfam" id="PF00753"/>
    </source>
</evidence>
<comment type="subcellular location">
    <subcellularLocation>
        <location evidence="1">Cell membrane</location>
        <topology evidence="1">Multi-pass membrane protein</topology>
    </subcellularLocation>
</comment>
<evidence type="ECO:0000313" key="10">
    <source>
        <dbReference type="Proteomes" id="UP000271573"/>
    </source>
</evidence>
<dbReference type="InterPro" id="IPR001279">
    <property type="entry name" value="Metallo-B-lactamas"/>
</dbReference>
<dbReference type="PANTHER" id="PTHR30619:SF1">
    <property type="entry name" value="RECOMBINATION PROTEIN 2"/>
    <property type="match status" value="1"/>
</dbReference>
<dbReference type="InterPro" id="IPR036866">
    <property type="entry name" value="RibonucZ/Hydroxyglut_hydro"/>
</dbReference>
<dbReference type="NCBIfam" id="TIGR00360">
    <property type="entry name" value="ComEC_N-term"/>
    <property type="match status" value="1"/>
</dbReference>
<dbReference type="CDD" id="cd07731">
    <property type="entry name" value="ComA-like_MBL-fold"/>
    <property type="match status" value="1"/>
</dbReference>